<name>A0A1B0GHA2_LUTLO</name>
<dbReference type="Proteomes" id="UP000092461">
    <property type="component" value="Unassembled WGS sequence"/>
</dbReference>
<feature type="domain" description="FLYWCH-type" evidence="4">
    <location>
        <begin position="416"/>
        <end position="470"/>
    </location>
</feature>
<dbReference type="Pfam" id="PF04500">
    <property type="entry name" value="FLYWCH"/>
    <property type="match status" value="4"/>
</dbReference>
<reference evidence="6" key="3">
    <citation type="submission" date="2020-05" db="UniProtKB">
        <authorList>
            <consortium name="EnsemblMetazoa"/>
        </authorList>
    </citation>
    <scope>IDENTIFICATION</scope>
    <source>
        <strain evidence="6">Jacobina</strain>
    </source>
</reference>
<dbReference type="PANTHER" id="PTHR31665">
    <property type="entry name" value="FLYWCH FAMILY MEMBER 2-RELATED"/>
    <property type="match status" value="1"/>
</dbReference>
<evidence type="ECO:0000313" key="5">
    <source>
        <dbReference type="EMBL" id="MBC1178951.1"/>
    </source>
</evidence>
<dbReference type="EMBL" id="AJWK01004114">
    <property type="status" value="NOT_ANNOTATED_CDS"/>
    <property type="molecule type" value="Genomic_DNA"/>
</dbReference>
<dbReference type="InterPro" id="IPR007588">
    <property type="entry name" value="Znf_FLYWCH"/>
</dbReference>
<organism evidence="6 7">
    <name type="scientific">Lutzomyia longipalpis</name>
    <name type="common">Sand fly</name>
    <dbReference type="NCBI Taxonomy" id="7200"/>
    <lineage>
        <taxon>Eukaryota</taxon>
        <taxon>Metazoa</taxon>
        <taxon>Ecdysozoa</taxon>
        <taxon>Arthropoda</taxon>
        <taxon>Hexapoda</taxon>
        <taxon>Insecta</taxon>
        <taxon>Pterygota</taxon>
        <taxon>Neoptera</taxon>
        <taxon>Endopterygota</taxon>
        <taxon>Diptera</taxon>
        <taxon>Nematocera</taxon>
        <taxon>Psychodoidea</taxon>
        <taxon>Psychodidae</taxon>
        <taxon>Lutzomyia</taxon>
        <taxon>Lutzomyia</taxon>
    </lineage>
</organism>
<evidence type="ECO:0000256" key="3">
    <source>
        <dbReference type="ARBA" id="ARBA00022833"/>
    </source>
</evidence>
<dbReference type="AlphaFoldDB" id="A0A1B0GHA2"/>
<dbReference type="InterPro" id="IPR040312">
    <property type="entry name" value="FWCH1/FWCH2"/>
</dbReference>
<dbReference type="VEuPathDB" id="VectorBase:LLONM1_005779"/>
<evidence type="ECO:0000256" key="2">
    <source>
        <dbReference type="ARBA" id="ARBA00022771"/>
    </source>
</evidence>
<keyword evidence="2" id="KW-0863">Zinc-finger</keyword>
<feature type="domain" description="FLYWCH-type" evidence="4">
    <location>
        <begin position="99"/>
        <end position="167"/>
    </location>
</feature>
<feature type="domain" description="FLYWCH-type" evidence="4">
    <location>
        <begin position="16"/>
        <end position="77"/>
    </location>
</feature>
<sequence>MLICRWKSKKSPIFTYVVGQRGTPKILYEGFTYICTKTIKNRKYWVCSKQRSRGCRARIITDYEETELITRNSCHTHNFQYIQEDRSAAHVLFNQTLEYVRGQRGHKLLVFDGYTFSKNNTSLKTTYWTCRYKSATRGPCRARVMTTVTDERKDLYRITITMANHNHSPTKRMLRKFKEDAEGNRYEILHYTNNLYCPFSDPSSRVLKKRPKRGKAPAKKQTKVDIEKILEGPSYPMELVSAKFGGMKVAFGGHHFAFHFSRRPTCNWRCLNFNQTDCPAKIITKDNRVYVLHGEHNHTEKALADTEDYLREKFQLSICRARLRTRRNGKQLEIVDSRHNHKILTERRKKGSLKALYDERKQKLLEAKSGSSISIKTEASDREQLIARCLADHKPRSRAVVSTDPIPPSQYSYNVKGMLVYKDYLYTKAMVKGQDKTIYWRCTKYNQLNCKAALKAVGKTLYVMRDNHNHSTTKQKTVNVIVWNEQQE</sequence>
<keyword evidence="1" id="KW-0479">Metal-binding</keyword>
<keyword evidence="7" id="KW-1185">Reference proteome</keyword>
<dbReference type="EMBL" id="GITU01010248">
    <property type="protein sequence ID" value="MBC1178951.1"/>
    <property type="molecule type" value="Transcribed_RNA"/>
</dbReference>
<dbReference type="Gene3D" id="2.20.25.240">
    <property type="match status" value="4"/>
</dbReference>
<protein>
    <recommendedName>
        <fullName evidence="4">FLYWCH-type domain-containing protein</fullName>
    </recommendedName>
</protein>
<evidence type="ECO:0000256" key="1">
    <source>
        <dbReference type="ARBA" id="ARBA00022723"/>
    </source>
</evidence>
<dbReference type="VEuPathDB" id="VectorBase:LLOJ001077"/>
<keyword evidence="3" id="KW-0862">Zinc</keyword>
<proteinExistence type="predicted"/>
<dbReference type="PANTHER" id="PTHR31665:SF0">
    <property type="entry name" value="FLYWCH FAMILY MEMBER 2"/>
    <property type="match status" value="1"/>
</dbReference>
<reference evidence="5" key="2">
    <citation type="journal article" date="2020" name="BMC">
        <title>Leishmania infection induces a limited differential gene expression in the sand fly midgut.</title>
        <authorList>
            <person name="Coutinho-Abreu I.V."/>
            <person name="Serafim T.D."/>
            <person name="Meneses C."/>
            <person name="Kamhawi S."/>
            <person name="Oliveira F."/>
            <person name="Valenzuela J.G."/>
        </authorList>
    </citation>
    <scope>NUCLEOTIDE SEQUENCE</scope>
    <source>
        <strain evidence="5">Jacobina</strain>
        <tissue evidence="5">Midgut</tissue>
    </source>
</reference>
<feature type="domain" description="FLYWCH-type" evidence="4">
    <location>
        <begin position="242"/>
        <end position="298"/>
    </location>
</feature>
<accession>A0A1B0GHA2</accession>
<evidence type="ECO:0000313" key="7">
    <source>
        <dbReference type="Proteomes" id="UP000092461"/>
    </source>
</evidence>
<evidence type="ECO:0000313" key="6">
    <source>
        <dbReference type="EnsemblMetazoa" id="LLOJ001077-PA"/>
    </source>
</evidence>
<dbReference type="EnsemblMetazoa" id="LLOJ001077-RA">
    <property type="protein sequence ID" value="LLOJ001077-PA"/>
    <property type="gene ID" value="LLOJ001077"/>
</dbReference>
<reference evidence="7" key="1">
    <citation type="submission" date="2012-05" db="EMBL/GenBank/DDBJ databases">
        <title>Whole Genome Assembly of Lutzomyia longipalpis.</title>
        <authorList>
            <person name="Richards S."/>
            <person name="Qu C."/>
            <person name="Dillon R."/>
            <person name="Worley K."/>
            <person name="Scherer S."/>
            <person name="Batterton M."/>
            <person name="Taylor A."/>
            <person name="Hawes A."/>
            <person name="Hernandez B."/>
            <person name="Kovar C."/>
            <person name="Mandapat C."/>
            <person name="Pham C."/>
            <person name="Qu C."/>
            <person name="Jing C."/>
            <person name="Bess C."/>
            <person name="Bandaranaike D."/>
            <person name="Ngo D."/>
            <person name="Ongeri F."/>
            <person name="Arias F."/>
            <person name="Lara F."/>
            <person name="Weissenberger G."/>
            <person name="Kamau G."/>
            <person name="Han H."/>
            <person name="Shen H."/>
            <person name="Dinh H."/>
            <person name="Khalil I."/>
            <person name="Jones J."/>
            <person name="Shafer J."/>
            <person name="Jayaseelan J."/>
            <person name="Quiroz J."/>
            <person name="Blankenburg K."/>
            <person name="Nguyen L."/>
            <person name="Jackson L."/>
            <person name="Francisco L."/>
            <person name="Tang L.-Y."/>
            <person name="Pu L.-L."/>
            <person name="Perales L."/>
            <person name="Lorensuhewa L."/>
            <person name="Munidasa M."/>
            <person name="Coyle M."/>
            <person name="Taylor M."/>
            <person name="Puazo M."/>
            <person name="Firestine M."/>
            <person name="Scheel M."/>
            <person name="Javaid M."/>
            <person name="Wang M."/>
            <person name="Li M."/>
            <person name="Tabassum N."/>
            <person name="Saada N."/>
            <person name="Osuji N."/>
            <person name="Aqrawi P."/>
            <person name="Fu Q."/>
            <person name="Thornton R."/>
            <person name="Raj R."/>
            <person name="Goodspeed R."/>
            <person name="Mata R."/>
            <person name="Najjar R."/>
            <person name="Gubbala S."/>
            <person name="Lee S."/>
            <person name="Denson S."/>
            <person name="Patil S."/>
            <person name="Macmil S."/>
            <person name="Qi S."/>
            <person name="Matskevitch T."/>
            <person name="Palculict T."/>
            <person name="Mathew T."/>
            <person name="Vee V."/>
            <person name="Velamala V."/>
            <person name="Korchina V."/>
            <person name="Cai W."/>
            <person name="Liu W."/>
            <person name="Dai W."/>
            <person name="Zou X."/>
            <person name="Zhu Y."/>
            <person name="Zhang Y."/>
            <person name="Wu Y.-Q."/>
            <person name="Xin Y."/>
            <person name="Nazarath L."/>
            <person name="Kovar C."/>
            <person name="Han Y."/>
            <person name="Muzny D."/>
            <person name="Gibbs R."/>
        </authorList>
    </citation>
    <scope>NUCLEOTIDE SEQUENCE [LARGE SCALE GENOMIC DNA]</scope>
    <source>
        <strain evidence="7">Jacobina</strain>
    </source>
</reference>
<dbReference type="GO" id="GO:0008270">
    <property type="term" value="F:zinc ion binding"/>
    <property type="evidence" value="ECO:0007669"/>
    <property type="project" value="UniProtKB-KW"/>
</dbReference>
<evidence type="ECO:0000259" key="4">
    <source>
        <dbReference type="Pfam" id="PF04500"/>
    </source>
</evidence>